<organism evidence="5 6">
    <name type="scientific">Thalassorhabdomicrobium marinisediminis</name>
    <dbReference type="NCBI Taxonomy" id="2170577"/>
    <lineage>
        <taxon>Bacteria</taxon>
        <taxon>Pseudomonadati</taxon>
        <taxon>Pseudomonadota</taxon>
        <taxon>Alphaproteobacteria</taxon>
        <taxon>Rhodobacterales</taxon>
        <taxon>Paracoccaceae</taxon>
        <taxon>Thalassorhabdomicrobium</taxon>
    </lineage>
</organism>
<name>A0A2T7FYP1_9RHOB</name>
<dbReference type="Proteomes" id="UP000244817">
    <property type="component" value="Unassembled WGS sequence"/>
</dbReference>
<evidence type="ECO:0000256" key="3">
    <source>
        <dbReference type="ARBA" id="ARBA00022729"/>
    </source>
</evidence>
<dbReference type="GO" id="GO:0042884">
    <property type="term" value="P:microcin transport"/>
    <property type="evidence" value="ECO:0007669"/>
    <property type="project" value="TreeGrafter"/>
</dbReference>
<evidence type="ECO:0000313" key="6">
    <source>
        <dbReference type="Proteomes" id="UP000244817"/>
    </source>
</evidence>
<accession>A0A2T7FYP1</accession>
<protein>
    <submittedName>
        <fullName evidence="5">ABC transporter substrate-binding protein</fullName>
    </submittedName>
</protein>
<dbReference type="InterPro" id="IPR030678">
    <property type="entry name" value="Peptide/Ni-bd"/>
</dbReference>
<evidence type="ECO:0000259" key="4">
    <source>
        <dbReference type="Pfam" id="PF00496"/>
    </source>
</evidence>
<dbReference type="GO" id="GO:0030288">
    <property type="term" value="C:outer membrane-bounded periplasmic space"/>
    <property type="evidence" value="ECO:0007669"/>
    <property type="project" value="TreeGrafter"/>
</dbReference>
<keyword evidence="3" id="KW-0732">Signal</keyword>
<dbReference type="GO" id="GO:0043190">
    <property type="term" value="C:ATP-binding cassette (ABC) transporter complex"/>
    <property type="evidence" value="ECO:0007669"/>
    <property type="project" value="InterPro"/>
</dbReference>
<dbReference type="CDD" id="cd08497">
    <property type="entry name" value="MbnE-like"/>
    <property type="match status" value="1"/>
</dbReference>
<dbReference type="InterPro" id="IPR000914">
    <property type="entry name" value="SBP_5_dom"/>
</dbReference>
<dbReference type="RefSeq" id="WP_108640104.1">
    <property type="nucleotide sequence ID" value="NZ_QCYG01000003.1"/>
</dbReference>
<sequence length="643" mass="71702">MSQTHRPAAPAMAQAAARPVPDTGSQLAVLVTGVALALGMATWAGAQEAETVITSHGYTNFGELKYGPDMAHLDYVNPDAPKGGEISVWARGTFDTFNNYTREGAAAAGTGLMYESIMTSTADDPYGLYCYMCTTIEYPESKDWVIFNLREDMTFADGTPITAEDIAFTHNLFMTQGLPEYVNVVSEYLDGTEVLGPYRVKYLFTEDAPRRDVIGIAGGQTVFSKAWFEETGARLDKSTDEPFLGSGAYVLGSFDTNRNVIYQRDPDWWGADHPMNIGQANFDTIRYEYFADGAAAFEAFKAGEYTFRQENSSLQWATGYTFPAVEKGWVKVEELPDGSIASAQAFIFNMRDPKFQDPLVREAIRLMFNFEWSNETLFYGLYDRVESFWQNSDLQARGTPSEDELALLQPLVDEGLLDASILTDEAVLPPTSDPARPTDRGNLRRASALLDEAGWIAGSDGIRRKDGEVLSIEFLQTSPSFDRIVNPYIENLRRLGVQAKLDRVDFAQYVDRLQAPVDFDFINHTMTQGYEPGIGLRQWFGSETAADSSRNLMGIEDGAVDRLITAIIDATTLEEMTAATHALDRVLRAMGFWVPQWYKSVHTVAYYDMYDYPDPLPPFSLGNLSFWWYDAERAEELKAAGAL</sequence>
<dbReference type="PANTHER" id="PTHR30290">
    <property type="entry name" value="PERIPLASMIC BINDING COMPONENT OF ABC TRANSPORTER"/>
    <property type="match status" value="1"/>
</dbReference>
<dbReference type="PIRSF" id="PIRSF002741">
    <property type="entry name" value="MppA"/>
    <property type="match status" value="1"/>
</dbReference>
<dbReference type="EMBL" id="QCYG01000003">
    <property type="protein sequence ID" value="PVA07275.1"/>
    <property type="molecule type" value="Genomic_DNA"/>
</dbReference>
<dbReference type="Pfam" id="PF00496">
    <property type="entry name" value="SBP_bac_5"/>
    <property type="match status" value="1"/>
</dbReference>
<dbReference type="Gene3D" id="3.40.190.10">
    <property type="entry name" value="Periplasmic binding protein-like II"/>
    <property type="match status" value="1"/>
</dbReference>
<dbReference type="Gene3D" id="3.10.105.10">
    <property type="entry name" value="Dipeptide-binding Protein, Domain 3"/>
    <property type="match status" value="1"/>
</dbReference>
<keyword evidence="6" id="KW-1185">Reference proteome</keyword>
<dbReference type="GO" id="GO:0015833">
    <property type="term" value="P:peptide transport"/>
    <property type="evidence" value="ECO:0007669"/>
    <property type="project" value="TreeGrafter"/>
</dbReference>
<dbReference type="GO" id="GO:1904680">
    <property type="term" value="F:peptide transmembrane transporter activity"/>
    <property type="evidence" value="ECO:0007669"/>
    <property type="project" value="TreeGrafter"/>
</dbReference>
<comment type="caution">
    <text evidence="5">The sequence shown here is derived from an EMBL/GenBank/DDBJ whole genome shotgun (WGS) entry which is preliminary data.</text>
</comment>
<dbReference type="PANTHER" id="PTHR30290:SF64">
    <property type="entry name" value="ABC TRANSPORTER PERIPLASMIC BINDING PROTEIN"/>
    <property type="match status" value="1"/>
</dbReference>
<dbReference type="SUPFAM" id="SSF53850">
    <property type="entry name" value="Periplasmic binding protein-like II"/>
    <property type="match status" value="1"/>
</dbReference>
<evidence type="ECO:0000256" key="1">
    <source>
        <dbReference type="ARBA" id="ARBA00004418"/>
    </source>
</evidence>
<gene>
    <name evidence="5" type="ORF">DC363_05360</name>
</gene>
<proteinExistence type="inferred from homology"/>
<dbReference type="InterPro" id="IPR039424">
    <property type="entry name" value="SBP_5"/>
</dbReference>
<reference evidence="5 6" key="1">
    <citation type="submission" date="2018-04" db="EMBL/GenBank/DDBJ databases">
        <title>Pelagivirga bohaiensis gen. nov., sp. nov., a bacterium isolated from the Bohai Sea.</title>
        <authorList>
            <person name="Ji X."/>
        </authorList>
    </citation>
    <scope>NUCLEOTIDE SEQUENCE [LARGE SCALE GENOMIC DNA]</scope>
    <source>
        <strain evidence="5 6">BH-SD16</strain>
    </source>
</reference>
<evidence type="ECO:0000256" key="2">
    <source>
        <dbReference type="ARBA" id="ARBA00005695"/>
    </source>
</evidence>
<dbReference type="AlphaFoldDB" id="A0A2T7FYP1"/>
<comment type="similarity">
    <text evidence="2">Belongs to the bacterial solute-binding protein 5 family.</text>
</comment>
<evidence type="ECO:0000313" key="5">
    <source>
        <dbReference type="EMBL" id="PVA07275.1"/>
    </source>
</evidence>
<dbReference type="OrthoDB" id="9803988at2"/>
<comment type="subcellular location">
    <subcellularLocation>
        <location evidence="1">Periplasm</location>
    </subcellularLocation>
</comment>
<feature type="domain" description="Solute-binding protein family 5" evidence="4">
    <location>
        <begin position="144"/>
        <end position="545"/>
    </location>
</feature>